<keyword evidence="4 11" id="KW-0813">Transport</keyword>
<keyword evidence="6 11" id="KW-0812">Transmembrane</keyword>
<dbReference type="GO" id="GO:0005886">
    <property type="term" value="C:plasma membrane"/>
    <property type="evidence" value="ECO:0007669"/>
    <property type="project" value="UniProtKB-SubCell"/>
</dbReference>
<sequence>MEKLVLVIHVLAALGVIGLVLLQHGKGADMGAAFGSGASGSLFGVSGSSNFMSRATAICVAVFFATSMALAYIASHGDAKSSVVRVDPAPVTQPASDAVPAGPAGSKDVPN</sequence>
<feature type="transmembrane region" description="Helical" evidence="11">
    <location>
        <begin position="51"/>
        <end position="73"/>
    </location>
</feature>
<evidence type="ECO:0000256" key="10">
    <source>
        <dbReference type="ARBA" id="ARBA00023136"/>
    </source>
</evidence>
<gene>
    <name evidence="13" type="primary">secG</name>
    <name evidence="13" type="ORF">ED236_07085</name>
</gene>
<dbReference type="NCBIfam" id="TIGR00810">
    <property type="entry name" value="secG"/>
    <property type="match status" value="1"/>
</dbReference>
<dbReference type="Proteomes" id="UP000275137">
    <property type="component" value="Unassembled WGS sequence"/>
</dbReference>
<dbReference type="PRINTS" id="PR01651">
    <property type="entry name" value="SECGEXPORT"/>
</dbReference>
<proteinExistence type="inferred from homology"/>
<dbReference type="GO" id="GO:0065002">
    <property type="term" value="P:intracellular protein transmembrane transport"/>
    <property type="evidence" value="ECO:0007669"/>
    <property type="project" value="TreeGrafter"/>
</dbReference>
<comment type="caution">
    <text evidence="13">The sequence shown here is derived from an EMBL/GenBank/DDBJ whole genome shotgun (WGS) entry which is preliminary data.</text>
</comment>
<dbReference type="GO" id="GO:0015450">
    <property type="term" value="F:protein-transporting ATPase activity"/>
    <property type="evidence" value="ECO:0007669"/>
    <property type="project" value="UniProtKB-UniRule"/>
</dbReference>
<dbReference type="EMBL" id="RJVP01000003">
    <property type="protein sequence ID" value="ROH86203.1"/>
    <property type="molecule type" value="Genomic_DNA"/>
</dbReference>
<feature type="region of interest" description="Disordered" evidence="12">
    <location>
        <begin position="91"/>
        <end position="111"/>
    </location>
</feature>
<dbReference type="Pfam" id="PF03840">
    <property type="entry name" value="SecG"/>
    <property type="match status" value="1"/>
</dbReference>
<evidence type="ECO:0000256" key="2">
    <source>
        <dbReference type="ARBA" id="ARBA00008445"/>
    </source>
</evidence>
<evidence type="ECO:0000256" key="11">
    <source>
        <dbReference type="RuleBase" id="RU365087"/>
    </source>
</evidence>
<evidence type="ECO:0000313" key="13">
    <source>
        <dbReference type="EMBL" id="ROH86203.1"/>
    </source>
</evidence>
<keyword evidence="7 11" id="KW-0653">Protein transport</keyword>
<dbReference type="InterPro" id="IPR004692">
    <property type="entry name" value="SecG"/>
</dbReference>
<keyword evidence="10 11" id="KW-0472">Membrane</keyword>
<dbReference type="PANTHER" id="PTHR34182">
    <property type="entry name" value="PROTEIN-EXPORT MEMBRANE PROTEIN SECG"/>
    <property type="match status" value="1"/>
</dbReference>
<organism evidence="13 14">
    <name type="scientific">Pseudomethylobacillus aquaticus</name>
    <dbReference type="NCBI Taxonomy" id="2676064"/>
    <lineage>
        <taxon>Bacteria</taxon>
        <taxon>Pseudomonadati</taxon>
        <taxon>Pseudomonadota</taxon>
        <taxon>Betaproteobacteria</taxon>
        <taxon>Nitrosomonadales</taxon>
        <taxon>Methylophilaceae</taxon>
        <taxon>Pseudomethylobacillus</taxon>
    </lineage>
</organism>
<evidence type="ECO:0000256" key="1">
    <source>
        <dbReference type="ARBA" id="ARBA00004651"/>
    </source>
</evidence>
<protein>
    <recommendedName>
        <fullName evidence="3 11">Protein-export membrane protein SecG</fullName>
    </recommendedName>
</protein>
<dbReference type="GO" id="GO:0043952">
    <property type="term" value="P:protein transport by the Sec complex"/>
    <property type="evidence" value="ECO:0007669"/>
    <property type="project" value="TreeGrafter"/>
</dbReference>
<evidence type="ECO:0000313" key="14">
    <source>
        <dbReference type="Proteomes" id="UP000275137"/>
    </source>
</evidence>
<evidence type="ECO:0000256" key="7">
    <source>
        <dbReference type="ARBA" id="ARBA00022927"/>
    </source>
</evidence>
<dbReference type="AlphaFoldDB" id="A0A3N0V0G4"/>
<evidence type="ECO:0000256" key="3">
    <source>
        <dbReference type="ARBA" id="ARBA00017876"/>
    </source>
</evidence>
<evidence type="ECO:0000256" key="5">
    <source>
        <dbReference type="ARBA" id="ARBA00022475"/>
    </source>
</evidence>
<dbReference type="GO" id="GO:0009306">
    <property type="term" value="P:protein secretion"/>
    <property type="evidence" value="ECO:0007669"/>
    <property type="project" value="UniProtKB-UniRule"/>
</dbReference>
<evidence type="ECO:0000256" key="4">
    <source>
        <dbReference type="ARBA" id="ARBA00022448"/>
    </source>
</evidence>
<evidence type="ECO:0000256" key="6">
    <source>
        <dbReference type="ARBA" id="ARBA00022692"/>
    </source>
</evidence>
<name>A0A3N0V0G4_9PROT</name>
<keyword evidence="5 11" id="KW-1003">Cell membrane</keyword>
<keyword evidence="8 11" id="KW-1133">Transmembrane helix</keyword>
<comment type="function">
    <text evidence="11">Involved in protein export. Participates in an early event of protein translocation.</text>
</comment>
<comment type="subcellular location">
    <subcellularLocation>
        <location evidence="1 11">Cell membrane</location>
        <topology evidence="1 11">Multi-pass membrane protein</topology>
    </subcellularLocation>
</comment>
<evidence type="ECO:0000256" key="12">
    <source>
        <dbReference type="SAM" id="MobiDB-lite"/>
    </source>
</evidence>
<evidence type="ECO:0000256" key="8">
    <source>
        <dbReference type="ARBA" id="ARBA00022989"/>
    </source>
</evidence>
<evidence type="ECO:0000256" key="9">
    <source>
        <dbReference type="ARBA" id="ARBA00023010"/>
    </source>
</evidence>
<comment type="similarity">
    <text evidence="2 11">Belongs to the SecG family.</text>
</comment>
<accession>A0A3N0V0G4</accession>
<dbReference type="PANTHER" id="PTHR34182:SF1">
    <property type="entry name" value="PROTEIN-EXPORT MEMBRANE PROTEIN SECG"/>
    <property type="match status" value="1"/>
</dbReference>
<reference evidence="13 14" key="1">
    <citation type="submission" date="2018-10" db="EMBL/GenBank/DDBJ databases">
        <authorList>
            <person name="Chen W.-M."/>
        </authorList>
    </citation>
    <scope>NUCLEOTIDE SEQUENCE [LARGE SCALE GENOMIC DNA]</scope>
    <source>
        <strain evidence="13 14">H-5</strain>
    </source>
</reference>
<dbReference type="RefSeq" id="WP_123237264.1">
    <property type="nucleotide sequence ID" value="NZ_RJVP01000003.1"/>
</dbReference>
<keyword evidence="14" id="KW-1185">Reference proteome</keyword>
<comment type="caution">
    <text evidence="11">Lacks conserved residue(s) required for the propagation of feature annotation.</text>
</comment>
<keyword evidence="9 11" id="KW-0811">Translocation</keyword>